<accession>A0A1K2H465</accession>
<name>A0A1K2H465_9LACT</name>
<dbReference type="EMBL" id="FPKS01000001">
    <property type="protein sequence ID" value="SFZ70542.1"/>
    <property type="molecule type" value="Genomic_DNA"/>
</dbReference>
<dbReference type="STRING" id="1122154.SAMN02746068_00245"/>
<sequence>MVVPKEMEGLLMDNIDGKLFDSLPAKVQFCILEYIIDSALRQGYAFQVQCLLEMYEYRRTMGFATHVVFVELLSNVGA</sequence>
<protein>
    <submittedName>
        <fullName evidence="1">Uncharacterized protein</fullName>
    </submittedName>
</protein>
<dbReference type="Proteomes" id="UP000185655">
    <property type="component" value="Unassembled WGS sequence"/>
</dbReference>
<proteinExistence type="predicted"/>
<evidence type="ECO:0000313" key="2">
    <source>
        <dbReference type="Proteomes" id="UP000185655"/>
    </source>
</evidence>
<dbReference type="RefSeq" id="WP_031365573.1">
    <property type="nucleotide sequence ID" value="NZ_FPKS01000001.1"/>
</dbReference>
<dbReference type="AlphaFoldDB" id="A0A1K2H465"/>
<gene>
    <name evidence="1" type="ORF">SAMN02746068_00245</name>
</gene>
<organism evidence="1 2">
    <name type="scientific">Pseudolactococcus chungangensis CAU 28 = DSM 22330</name>
    <dbReference type="NCBI Taxonomy" id="1122154"/>
    <lineage>
        <taxon>Bacteria</taxon>
        <taxon>Bacillati</taxon>
        <taxon>Bacillota</taxon>
        <taxon>Bacilli</taxon>
        <taxon>Lactobacillales</taxon>
        <taxon>Streptococcaceae</taxon>
        <taxon>Pseudolactococcus</taxon>
    </lineage>
</organism>
<reference evidence="1 2" key="1">
    <citation type="submission" date="2016-11" db="EMBL/GenBank/DDBJ databases">
        <authorList>
            <person name="Jaros S."/>
            <person name="Januszkiewicz K."/>
            <person name="Wedrychowicz H."/>
        </authorList>
    </citation>
    <scope>NUCLEOTIDE SEQUENCE [LARGE SCALE GENOMIC DNA]</scope>
    <source>
        <strain evidence="1 2">DSM 22330</strain>
    </source>
</reference>
<evidence type="ECO:0000313" key="1">
    <source>
        <dbReference type="EMBL" id="SFZ70542.1"/>
    </source>
</evidence>